<dbReference type="InterPro" id="IPR032830">
    <property type="entry name" value="XPB/Ssl2_N"/>
</dbReference>
<keyword evidence="4" id="KW-1185">Reference proteome</keyword>
<feature type="domain" description="Helicase XPB/Ssl2 N-terminal" evidence="2">
    <location>
        <begin position="508"/>
        <end position="627"/>
    </location>
</feature>
<feature type="region of interest" description="Disordered" evidence="1">
    <location>
        <begin position="342"/>
        <end position="375"/>
    </location>
</feature>
<dbReference type="Pfam" id="PF13625">
    <property type="entry name" value="Helicase_C_3"/>
    <property type="match status" value="1"/>
</dbReference>
<evidence type="ECO:0000256" key="1">
    <source>
        <dbReference type="SAM" id="MobiDB-lite"/>
    </source>
</evidence>
<dbReference type="AlphaFoldDB" id="A0A848KRB9"/>
<accession>A0A848KRB9</accession>
<organism evidence="3 4">
    <name type="scientific">Antrihabitans stalactiti</name>
    <dbReference type="NCBI Taxonomy" id="2584121"/>
    <lineage>
        <taxon>Bacteria</taxon>
        <taxon>Bacillati</taxon>
        <taxon>Actinomycetota</taxon>
        <taxon>Actinomycetes</taxon>
        <taxon>Mycobacteriales</taxon>
        <taxon>Nocardiaceae</taxon>
        <taxon>Antrihabitans</taxon>
    </lineage>
</organism>
<comment type="caution">
    <text evidence="3">The sequence shown here is derived from an EMBL/GenBank/DDBJ whole genome shotgun (WGS) entry which is preliminary data.</text>
</comment>
<dbReference type="RefSeq" id="WP_169593553.1">
    <property type="nucleotide sequence ID" value="NZ_VCQU01000013.1"/>
</dbReference>
<dbReference type="EMBL" id="VCQU01000013">
    <property type="protein sequence ID" value="NMN98830.1"/>
    <property type="molecule type" value="Genomic_DNA"/>
</dbReference>
<evidence type="ECO:0000313" key="3">
    <source>
        <dbReference type="EMBL" id="NMN98830.1"/>
    </source>
</evidence>
<gene>
    <name evidence="3" type="ORF">FGL95_27725</name>
</gene>
<sequence length="791" mass="84220">MPGQPVDALLAYLKSLDAAQLATVLRNRNDALSVPWPAHISDLATRLTRYDSVMDAYARLTLPHLEVLGAITLARSLGPSVAVDDVAKWLGSDVDVVRGFLTDLADCALAWSAADGNVVNAFRFPLIGTRLGPPLRTVLEGATLSALRLVAAKLKVRGDGTKLEVIDRLAKFLGDRNEVIELVDDAPLDARDLILDCAEQGADIEYMDRSAFGGRRAQFTMRGDWAVDRGLLWPDGQGSASMPLEVAVALRGTGWRLPFHPQPPAIAVAPVYVEHVESEAASRLLRMLEVTSNILDGAAAEPIPLLKTEQVGVRAVKLLAKDLGADVEQVTLALQLATDARLLDPLPPDPPKGRRRKSAPEPTSTGLIPGESAPSWLAAAPDERATRLLDTWWEASSTPLLDAKIAAELRDSTAHGMVRIHLLEEYARVEPGTGFAAPYDLTPLLLWHAPLVETEHLDPLLAGATKEAELLGLLAFGTATSLGRSMVGGGLDEAVAELVSGAHTTAVIGADLTAVVFGPPTPELSRLLDRVGTRESGGTATMWRFTPDSVRSAFDDGATAEQLLDGLRVIAESEIPQALEYLINDVARTHGKLGVVELGCAILSDDPTVLLELVATRKLAKLELASLAPTVVASKSSAAEVISALRAAGYAPVQRPADGSVQVNAPAVSSESADSSTLTDDTIAIVADPDRHARHLIETADSAPPTAATTHDLFQALRGKGEPQAIWHLLEGRPARITHDGTTHVVHSPSVSGQTLTAWSVTTDRYEEFPLDATTVSEFHPSEGETRARRA</sequence>
<reference evidence="3 4" key="1">
    <citation type="submission" date="2019-05" db="EMBL/GenBank/DDBJ databases">
        <authorList>
            <person name="Lee S.D."/>
        </authorList>
    </citation>
    <scope>NUCLEOTIDE SEQUENCE [LARGE SCALE GENOMIC DNA]</scope>
    <source>
        <strain evidence="3 4">YC2-7</strain>
    </source>
</reference>
<protein>
    <recommendedName>
        <fullName evidence="2">Helicase XPB/Ssl2 N-terminal domain-containing protein</fullName>
    </recommendedName>
</protein>
<evidence type="ECO:0000259" key="2">
    <source>
        <dbReference type="Pfam" id="PF13625"/>
    </source>
</evidence>
<dbReference type="Proteomes" id="UP000535543">
    <property type="component" value="Unassembled WGS sequence"/>
</dbReference>
<name>A0A848KRB9_9NOCA</name>
<proteinExistence type="predicted"/>
<evidence type="ECO:0000313" key="4">
    <source>
        <dbReference type="Proteomes" id="UP000535543"/>
    </source>
</evidence>
<reference evidence="3 4" key="2">
    <citation type="submission" date="2020-06" db="EMBL/GenBank/DDBJ databases">
        <title>Antribacter stalactiti gen. nov., sp. nov., a new member of the family Nacardiaceae isolated from a cave.</title>
        <authorList>
            <person name="Kim I.S."/>
        </authorList>
    </citation>
    <scope>NUCLEOTIDE SEQUENCE [LARGE SCALE GENOMIC DNA]</scope>
    <source>
        <strain evidence="3 4">YC2-7</strain>
    </source>
</reference>